<feature type="compositionally biased region" description="Gly residues" evidence="1">
    <location>
        <begin position="66"/>
        <end position="84"/>
    </location>
</feature>
<name>A0A388JVW0_CHABU</name>
<feature type="compositionally biased region" description="Polar residues" evidence="1">
    <location>
        <begin position="1"/>
        <end position="12"/>
    </location>
</feature>
<accession>A0A388JVW0</accession>
<gene>
    <name evidence="2" type="ORF">CBR_g26079</name>
</gene>
<organism evidence="2 3">
    <name type="scientific">Chara braunii</name>
    <name type="common">Braun's stonewort</name>
    <dbReference type="NCBI Taxonomy" id="69332"/>
    <lineage>
        <taxon>Eukaryota</taxon>
        <taxon>Viridiplantae</taxon>
        <taxon>Streptophyta</taxon>
        <taxon>Charophyceae</taxon>
        <taxon>Charales</taxon>
        <taxon>Characeae</taxon>
        <taxon>Chara</taxon>
    </lineage>
</organism>
<feature type="compositionally biased region" description="Basic and acidic residues" evidence="1">
    <location>
        <begin position="25"/>
        <end position="40"/>
    </location>
</feature>
<keyword evidence="3" id="KW-1185">Reference proteome</keyword>
<dbReference type="Proteomes" id="UP000265515">
    <property type="component" value="Unassembled WGS sequence"/>
</dbReference>
<evidence type="ECO:0008006" key="4">
    <source>
        <dbReference type="Google" id="ProtNLM"/>
    </source>
</evidence>
<dbReference type="EMBL" id="BFEA01000024">
    <property type="protein sequence ID" value="GBG61915.1"/>
    <property type="molecule type" value="Genomic_DNA"/>
</dbReference>
<protein>
    <recommendedName>
        <fullName evidence="4">DUF659 domain-containing protein</fullName>
    </recommendedName>
</protein>
<feature type="region of interest" description="Disordered" evidence="1">
    <location>
        <begin position="1"/>
        <end position="172"/>
    </location>
</feature>
<proteinExistence type="predicted"/>
<dbReference type="AlphaFoldDB" id="A0A388JVW0"/>
<dbReference type="Gramene" id="GBG61915">
    <property type="protein sequence ID" value="GBG61915"/>
    <property type="gene ID" value="CBR_g26079"/>
</dbReference>
<evidence type="ECO:0000313" key="3">
    <source>
        <dbReference type="Proteomes" id="UP000265515"/>
    </source>
</evidence>
<sequence length="310" mass="33238">MWAEAGSQSEDGNGSGIGKRRWRRRAWDRERDRERDREAEVATQSAGSVVGSGSGSGDVEVATQGAGSGAESGSGGGDGSGIGIGKRRWRWVDDRIPSGGPHVARAASTVPVGARKQGDDVIDLDGEGKGGGEDASTYSQRPGKQPVGEGDSNLGKRKDMDGATMQQGKTMRQPTIKEAFGSGWAAKHRKLWLRFVYSNQLAFNIIRSPTWKAYTAHFRDKPPSVPMIWPSENEVASMDTVVEMAINVVAGLKDVQGSFDHTGATILSDGRKSHDGRPIVNFLAAGARGVMMWSTLNREEILSLGGWERA</sequence>
<evidence type="ECO:0000313" key="2">
    <source>
        <dbReference type="EMBL" id="GBG61915.1"/>
    </source>
</evidence>
<comment type="caution">
    <text evidence="2">The sequence shown here is derived from an EMBL/GenBank/DDBJ whole genome shotgun (WGS) entry which is preliminary data.</text>
</comment>
<reference evidence="2 3" key="1">
    <citation type="journal article" date="2018" name="Cell">
        <title>The Chara Genome: Secondary Complexity and Implications for Plant Terrestrialization.</title>
        <authorList>
            <person name="Nishiyama T."/>
            <person name="Sakayama H."/>
            <person name="Vries J.D."/>
            <person name="Buschmann H."/>
            <person name="Saint-Marcoux D."/>
            <person name="Ullrich K.K."/>
            <person name="Haas F.B."/>
            <person name="Vanderstraeten L."/>
            <person name="Becker D."/>
            <person name="Lang D."/>
            <person name="Vosolsobe S."/>
            <person name="Rombauts S."/>
            <person name="Wilhelmsson P.K.I."/>
            <person name="Janitza P."/>
            <person name="Kern R."/>
            <person name="Heyl A."/>
            <person name="Rumpler F."/>
            <person name="Villalobos L.I.A.C."/>
            <person name="Clay J.M."/>
            <person name="Skokan R."/>
            <person name="Toyoda A."/>
            <person name="Suzuki Y."/>
            <person name="Kagoshima H."/>
            <person name="Schijlen E."/>
            <person name="Tajeshwar N."/>
            <person name="Catarino B."/>
            <person name="Hetherington A.J."/>
            <person name="Saltykova A."/>
            <person name="Bonnot C."/>
            <person name="Breuninger H."/>
            <person name="Symeonidi A."/>
            <person name="Radhakrishnan G.V."/>
            <person name="Van Nieuwerburgh F."/>
            <person name="Deforce D."/>
            <person name="Chang C."/>
            <person name="Karol K.G."/>
            <person name="Hedrich R."/>
            <person name="Ulvskov P."/>
            <person name="Glockner G."/>
            <person name="Delwiche C.F."/>
            <person name="Petrasek J."/>
            <person name="Van de Peer Y."/>
            <person name="Friml J."/>
            <person name="Beilby M."/>
            <person name="Dolan L."/>
            <person name="Kohara Y."/>
            <person name="Sugano S."/>
            <person name="Fujiyama A."/>
            <person name="Delaux P.-M."/>
            <person name="Quint M."/>
            <person name="TheiBen G."/>
            <person name="Hagemann M."/>
            <person name="Harholt J."/>
            <person name="Dunand C."/>
            <person name="Zachgo S."/>
            <person name="Langdale J."/>
            <person name="Maumus F."/>
            <person name="Straeten D.V.D."/>
            <person name="Gould S.B."/>
            <person name="Rensing S.A."/>
        </authorList>
    </citation>
    <scope>NUCLEOTIDE SEQUENCE [LARGE SCALE GENOMIC DNA]</scope>
    <source>
        <strain evidence="2 3">S276</strain>
    </source>
</reference>
<evidence type="ECO:0000256" key="1">
    <source>
        <dbReference type="SAM" id="MobiDB-lite"/>
    </source>
</evidence>